<proteinExistence type="predicted"/>
<comment type="caution">
    <text evidence="1">The sequence shown here is derived from an EMBL/GenBank/DDBJ whole genome shotgun (WGS) entry which is preliminary data.</text>
</comment>
<organism evidence="1 2">
    <name type="scientific">Portunus trituberculatus</name>
    <name type="common">Swimming crab</name>
    <name type="synonym">Neptunus trituberculatus</name>
    <dbReference type="NCBI Taxonomy" id="210409"/>
    <lineage>
        <taxon>Eukaryota</taxon>
        <taxon>Metazoa</taxon>
        <taxon>Ecdysozoa</taxon>
        <taxon>Arthropoda</taxon>
        <taxon>Crustacea</taxon>
        <taxon>Multicrustacea</taxon>
        <taxon>Malacostraca</taxon>
        <taxon>Eumalacostraca</taxon>
        <taxon>Eucarida</taxon>
        <taxon>Decapoda</taxon>
        <taxon>Pleocyemata</taxon>
        <taxon>Brachyura</taxon>
        <taxon>Eubrachyura</taxon>
        <taxon>Portunoidea</taxon>
        <taxon>Portunidae</taxon>
        <taxon>Portuninae</taxon>
        <taxon>Portunus</taxon>
    </lineage>
</organism>
<dbReference type="Proteomes" id="UP000324222">
    <property type="component" value="Unassembled WGS sequence"/>
</dbReference>
<reference evidence="1 2" key="1">
    <citation type="submission" date="2019-05" db="EMBL/GenBank/DDBJ databases">
        <title>Another draft genome of Portunus trituberculatus and its Hox gene families provides insights of decapod evolution.</title>
        <authorList>
            <person name="Jeong J.-H."/>
            <person name="Song I."/>
            <person name="Kim S."/>
            <person name="Choi T."/>
            <person name="Kim D."/>
            <person name="Ryu S."/>
            <person name="Kim W."/>
        </authorList>
    </citation>
    <scope>NUCLEOTIDE SEQUENCE [LARGE SCALE GENOMIC DNA]</scope>
    <source>
        <tissue evidence="1">Muscle</tissue>
    </source>
</reference>
<dbReference type="EMBL" id="VSRR010000668">
    <property type="protein sequence ID" value="MPC18308.1"/>
    <property type="molecule type" value="Genomic_DNA"/>
</dbReference>
<evidence type="ECO:0000313" key="2">
    <source>
        <dbReference type="Proteomes" id="UP000324222"/>
    </source>
</evidence>
<sequence>MQQNSELQIILNYPPILHCPQTLCFGKAGASVRPRKCDGSGKIDLTSTIFASPNARIGLTPILRRSCLPSRGRFLLLALLDDCTVPGWTAALPSATIG</sequence>
<keyword evidence="2" id="KW-1185">Reference proteome</keyword>
<protein>
    <submittedName>
        <fullName evidence="1">Uncharacterized protein</fullName>
    </submittedName>
</protein>
<gene>
    <name evidence="1" type="ORF">E2C01_011187</name>
</gene>
<accession>A0A5B7DAE4</accession>
<dbReference type="AlphaFoldDB" id="A0A5B7DAE4"/>
<name>A0A5B7DAE4_PORTR</name>
<evidence type="ECO:0000313" key="1">
    <source>
        <dbReference type="EMBL" id="MPC18308.1"/>
    </source>
</evidence>